<dbReference type="GO" id="GO:0033388">
    <property type="term" value="P:putrescine biosynthetic process from arginine"/>
    <property type="evidence" value="ECO:0007669"/>
    <property type="project" value="TreeGrafter"/>
</dbReference>
<dbReference type="InterPro" id="IPR050345">
    <property type="entry name" value="Aliph_Amidase/BUP"/>
</dbReference>
<comment type="caution">
    <text evidence="3">The sequence shown here is derived from an EMBL/GenBank/DDBJ whole genome shotgun (WGS) entry which is preliminary data.</text>
</comment>
<organism evidence="3 4">
    <name type="scientific">Pararhodobacter aggregans</name>
    <dbReference type="NCBI Taxonomy" id="404875"/>
    <lineage>
        <taxon>Bacteria</taxon>
        <taxon>Pseudomonadati</taxon>
        <taxon>Pseudomonadota</taxon>
        <taxon>Alphaproteobacteria</taxon>
        <taxon>Rhodobacterales</taxon>
        <taxon>Paracoccaceae</taxon>
        <taxon>Pararhodobacter</taxon>
    </lineage>
</organism>
<keyword evidence="4" id="KW-1185">Reference proteome</keyword>
<dbReference type="EMBL" id="QDDR01000004">
    <property type="protein sequence ID" value="PVE47764.1"/>
    <property type="molecule type" value="Genomic_DNA"/>
</dbReference>
<evidence type="ECO:0000259" key="2">
    <source>
        <dbReference type="PROSITE" id="PS50263"/>
    </source>
</evidence>
<dbReference type="PANTHER" id="PTHR43674">
    <property type="entry name" value="NITRILASE C965.09-RELATED"/>
    <property type="match status" value="1"/>
</dbReference>
<dbReference type="RefSeq" id="WP_107751136.1">
    <property type="nucleotide sequence ID" value="NZ_QBKF01000003.1"/>
</dbReference>
<reference evidence="3 4" key="1">
    <citation type="journal article" date="2011" name="Syst. Appl. Microbiol.">
        <title>Defluviimonas denitrificans gen. nov., sp. nov., and Pararhodobacter aggregans gen. nov., sp. nov., non-phototrophic Rhodobacteraceae from the biofilter of a marine aquaculture.</title>
        <authorList>
            <person name="Foesel B.U."/>
            <person name="Drake H.L."/>
            <person name="Schramm A."/>
        </authorList>
    </citation>
    <scope>NUCLEOTIDE SEQUENCE [LARGE SCALE GENOMIC DNA]</scope>
    <source>
        <strain evidence="3 4">D1-19</strain>
    </source>
</reference>
<proteinExistence type="predicted"/>
<dbReference type="PROSITE" id="PS50263">
    <property type="entry name" value="CN_HYDROLASE"/>
    <property type="match status" value="1"/>
</dbReference>
<dbReference type="Pfam" id="PF00795">
    <property type="entry name" value="CN_hydrolase"/>
    <property type="match status" value="1"/>
</dbReference>
<name>A0A2T7USY0_9RHOB</name>
<evidence type="ECO:0000256" key="1">
    <source>
        <dbReference type="ARBA" id="ARBA00022801"/>
    </source>
</evidence>
<dbReference type="PANTHER" id="PTHR43674:SF2">
    <property type="entry name" value="BETA-UREIDOPROPIONASE"/>
    <property type="match status" value="1"/>
</dbReference>
<accession>A0A2T7USY0</accession>
<dbReference type="InterPro" id="IPR036526">
    <property type="entry name" value="C-N_Hydrolase_sf"/>
</dbReference>
<dbReference type="Gene3D" id="3.60.110.10">
    <property type="entry name" value="Carbon-nitrogen hydrolase"/>
    <property type="match status" value="1"/>
</dbReference>
<dbReference type="InterPro" id="IPR003010">
    <property type="entry name" value="C-N_Hydrolase"/>
</dbReference>
<evidence type="ECO:0000313" key="4">
    <source>
        <dbReference type="Proteomes" id="UP000244810"/>
    </source>
</evidence>
<gene>
    <name evidence="3" type="ORF">DDE23_10025</name>
</gene>
<dbReference type="GO" id="GO:0050126">
    <property type="term" value="F:N-carbamoylputrescine amidase activity"/>
    <property type="evidence" value="ECO:0007669"/>
    <property type="project" value="TreeGrafter"/>
</dbReference>
<keyword evidence="1 3" id="KW-0378">Hydrolase</keyword>
<sequence length="289" mass="31612">MNPGDSLSLLACQIEVPVTRSAAARDAHLAAMRAKVETALSRATADLVVLPELSSIEYSRLAFEALDALAEPAEGPSLATWSAVAQRFGCHVAFSFPRREGGAVFITLAVVGPDGRLAGSYDKIYLAQFGASMEKEFFTQGDGLSVFDIKGFRVGLSICADIRIPELSRALTLDGRADLILHSGAYYRDSTFHSWHSFVVARALENQVFFLSLNRAGTDYGASMFCPPWVDEIRKPYLFADTGEELVRLVADRAEITLARENYAFLKDRKAQHALRDAPASNPEPVPHE</sequence>
<dbReference type="SUPFAM" id="SSF56317">
    <property type="entry name" value="Carbon-nitrogen hydrolase"/>
    <property type="match status" value="1"/>
</dbReference>
<dbReference type="AlphaFoldDB" id="A0A2T7USY0"/>
<dbReference type="OrthoDB" id="9811121at2"/>
<dbReference type="CDD" id="cd07197">
    <property type="entry name" value="nitrilase"/>
    <property type="match status" value="1"/>
</dbReference>
<evidence type="ECO:0000313" key="3">
    <source>
        <dbReference type="EMBL" id="PVE47764.1"/>
    </source>
</evidence>
<feature type="domain" description="CN hydrolase" evidence="2">
    <location>
        <begin position="7"/>
        <end position="258"/>
    </location>
</feature>
<protein>
    <submittedName>
        <fullName evidence="3">Carbon-nitrogen hydrolase family protein</fullName>
    </submittedName>
</protein>
<dbReference type="Proteomes" id="UP000244810">
    <property type="component" value="Unassembled WGS sequence"/>
</dbReference>